<dbReference type="Pfam" id="PF14497">
    <property type="entry name" value="GST_C_3"/>
    <property type="match status" value="1"/>
</dbReference>
<keyword evidence="4" id="KW-1185">Reference proteome</keyword>
<dbReference type="Pfam" id="PF13409">
    <property type="entry name" value="GST_N_2"/>
    <property type="match status" value="1"/>
</dbReference>
<dbReference type="Proteomes" id="UP001221757">
    <property type="component" value="Unassembled WGS sequence"/>
</dbReference>
<feature type="domain" description="GST C-terminal" evidence="2">
    <location>
        <begin position="96"/>
        <end position="230"/>
    </location>
</feature>
<proteinExistence type="inferred from homology"/>
<reference evidence="3" key="1">
    <citation type="submission" date="2023-03" db="EMBL/GenBank/DDBJ databases">
        <title>Massive genome expansion in bonnet fungi (Mycena s.s.) driven by repeated elements and novel gene families across ecological guilds.</title>
        <authorList>
            <consortium name="Lawrence Berkeley National Laboratory"/>
            <person name="Harder C.B."/>
            <person name="Miyauchi S."/>
            <person name="Viragh M."/>
            <person name="Kuo A."/>
            <person name="Thoen E."/>
            <person name="Andreopoulos B."/>
            <person name="Lu D."/>
            <person name="Skrede I."/>
            <person name="Drula E."/>
            <person name="Henrissat B."/>
            <person name="Morin E."/>
            <person name="Kohler A."/>
            <person name="Barry K."/>
            <person name="LaButti K."/>
            <person name="Morin E."/>
            <person name="Salamov A."/>
            <person name="Lipzen A."/>
            <person name="Mereny Z."/>
            <person name="Hegedus B."/>
            <person name="Baldrian P."/>
            <person name="Stursova M."/>
            <person name="Weitz H."/>
            <person name="Taylor A."/>
            <person name="Grigoriev I.V."/>
            <person name="Nagy L.G."/>
            <person name="Martin F."/>
            <person name="Kauserud H."/>
        </authorList>
    </citation>
    <scope>NUCLEOTIDE SEQUENCE</scope>
    <source>
        <strain evidence="3">CBHHK067</strain>
    </source>
</reference>
<gene>
    <name evidence="3" type="ORF">B0H17DRAFT_1171964</name>
</gene>
<dbReference type="AlphaFoldDB" id="A0AAD7CPI4"/>
<comment type="caution">
    <text evidence="3">The sequence shown here is derived from an EMBL/GenBank/DDBJ whole genome shotgun (WGS) entry which is preliminary data.</text>
</comment>
<evidence type="ECO:0000259" key="2">
    <source>
        <dbReference type="PROSITE" id="PS50405"/>
    </source>
</evidence>
<protein>
    <submittedName>
        <fullName evidence="3">Glutathione S-transferase</fullName>
    </submittedName>
</protein>
<dbReference type="InterPro" id="IPR004046">
    <property type="entry name" value="GST_C"/>
</dbReference>
<dbReference type="InterPro" id="IPR010987">
    <property type="entry name" value="Glutathione-S-Trfase_C-like"/>
</dbReference>
<dbReference type="Gene3D" id="3.40.30.10">
    <property type="entry name" value="Glutaredoxin"/>
    <property type="match status" value="1"/>
</dbReference>
<evidence type="ECO:0000313" key="4">
    <source>
        <dbReference type="Proteomes" id="UP001221757"/>
    </source>
</evidence>
<comment type="similarity">
    <text evidence="1">Belongs to the GST superfamily.</text>
</comment>
<dbReference type="Gene3D" id="1.20.1050.10">
    <property type="match status" value="1"/>
</dbReference>
<sequence>MASHGLYIDSTPKEVSSAPGLHLITQNTPNGQATQILLEELESAYGTPFTTTVIDISTNEQKKEWFLRLNPNGRIPVVVDNTRSPPFPDHKFGFTDPLEKSEAEQWIFFWHGGGAPYQGNLNYFSRNSPENDFGIARFKNETLRVFGVLEIRLSGIYAADKQPRDYVVGVGKGKYSIADIKTWAWIKYWPTRFTQDEMKEFPYLLKWVERIAAREAVKLGIGEKYAKKSL</sequence>
<dbReference type="PROSITE" id="PS50405">
    <property type="entry name" value="GST_CTER"/>
    <property type="match status" value="1"/>
</dbReference>
<dbReference type="PANTHER" id="PTHR44051:SF8">
    <property type="entry name" value="GLUTATHIONE S-TRANSFERASE GSTA"/>
    <property type="match status" value="1"/>
</dbReference>
<dbReference type="EMBL" id="JARKIE010000298">
    <property type="protein sequence ID" value="KAJ7656637.1"/>
    <property type="molecule type" value="Genomic_DNA"/>
</dbReference>
<dbReference type="SUPFAM" id="SSF47616">
    <property type="entry name" value="GST C-terminal domain-like"/>
    <property type="match status" value="1"/>
</dbReference>
<evidence type="ECO:0000313" key="3">
    <source>
        <dbReference type="EMBL" id="KAJ7656637.1"/>
    </source>
</evidence>
<accession>A0AAD7CPI4</accession>
<dbReference type="PANTHER" id="PTHR44051">
    <property type="entry name" value="GLUTATHIONE S-TRANSFERASE-RELATED"/>
    <property type="match status" value="1"/>
</dbReference>
<organism evidence="3 4">
    <name type="scientific">Mycena rosella</name>
    <name type="common">Pink bonnet</name>
    <name type="synonym">Agaricus rosellus</name>
    <dbReference type="NCBI Taxonomy" id="1033263"/>
    <lineage>
        <taxon>Eukaryota</taxon>
        <taxon>Fungi</taxon>
        <taxon>Dikarya</taxon>
        <taxon>Basidiomycota</taxon>
        <taxon>Agaricomycotina</taxon>
        <taxon>Agaricomycetes</taxon>
        <taxon>Agaricomycetidae</taxon>
        <taxon>Agaricales</taxon>
        <taxon>Marasmiineae</taxon>
        <taxon>Mycenaceae</taxon>
        <taxon>Mycena</taxon>
    </lineage>
</organism>
<dbReference type="InterPro" id="IPR004045">
    <property type="entry name" value="Glutathione_S-Trfase_N"/>
</dbReference>
<evidence type="ECO:0000256" key="1">
    <source>
        <dbReference type="ARBA" id="ARBA00007409"/>
    </source>
</evidence>
<name>A0AAD7CPI4_MYCRO</name>
<dbReference type="SUPFAM" id="SSF52833">
    <property type="entry name" value="Thioredoxin-like"/>
    <property type="match status" value="1"/>
</dbReference>
<dbReference type="InterPro" id="IPR036249">
    <property type="entry name" value="Thioredoxin-like_sf"/>
</dbReference>
<dbReference type="InterPro" id="IPR036282">
    <property type="entry name" value="Glutathione-S-Trfase_C_sf"/>
</dbReference>